<dbReference type="PANTHER" id="PTHR42788">
    <property type="entry name" value="TAURINE IMPORT ATP-BINDING PROTEIN-RELATED"/>
    <property type="match status" value="1"/>
</dbReference>
<dbReference type="EMBL" id="CAJZAH010000001">
    <property type="protein sequence ID" value="CAG9169642.1"/>
    <property type="molecule type" value="Genomic_DNA"/>
</dbReference>
<dbReference type="Gene3D" id="3.40.50.300">
    <property type="entry name" value="P-loop containing nucleotide triphosphate hydrolases"/>
    <property type="match status" value="1"/>
</dbReference>
<dbReference type="PANTHER" id="PTHR42788:SF19">
    <property type="entry name" value="ALIPHATIC SULFONATES IMPORT ATP-BINDING PROTEIN SSUB 2"/>
    <property type="match status" value="1"/>
</dbReference>
<evidence type="ECO:0000313" key="10">
    <source>
        <dbReference type="Proteomes" id="UP000721236"/>
    </source>
</evidence>
<feature type="domain" description="ABC transporter" evidence="8">
    <location>
        <begin position="38"/>
        <end position="271"/>
    </location>
</feature>
<evidence type="ECO:0000259" key="8">
    <source>
        <dbReference type="PROSITE" id="PS50893"/>
    </source>
</evidence>
<name>A0ABN7YBU2_9BURK</name>
<dbReference type="PROSITE" id="PS50893">
    <property type="entry name" value="ABC_TRANSPORTER_2"/>
    <property type="match status" value="1"/>
</dbReference>
<evidence type="ECO:0000256" key="1">
    <source>
        <dbReference type="ARBA" id="ARBA00005417"/>
    </source>
</evidence>
<feature type="region of interest" description="Disordered" evidence="7">
    <location>
        <begin position="1"/>
        <end position="23"/>
    </location>
</feature>
<evidence type="ECO:0000256" key="7">
    <source>
        <dbReference type="SAM" id="MobiDB-lite"/>
    </source>
</evidence>
<keyword evidence="5" id="KW-0547">Nucleotide-binding</keyword>
<dbReference type="InterPro" id="IPR050166">
    <property type="entry name" value="ABC_transporter_ATP-bind"/>
</dbReference>
<comment type="caution">
    <text evidence="9">The sequence shown here is derived from an EMBL/GenBank/DDBJ whole genome shotgun (WGS) entry which is preliminary data.</text>
</comment>
<dbReference type="InterPro" id="IPR017871">
    <property type="entry name" value="ABC_transporter-like_CS"/>
</dbReference>
<comment type="similarity">
    <text evidence="1">Belongs to the ABC transporter superfamily.</text>
</comment>
<evidence type="ECO:0000256" key="4">
    <source>
        <dbReference type="ARBA" id="ARBA00022519"/>
    </source>
</evidence>
<dbReference type="Pfam" id="PF00005">
    <property type="entry name" value="ABC_tran"/>
    <property type="match status" value="1"/>
</dbReference>
<keyword evidence="2" id="KW-0813">Transport</keyword>
<keyword evidence="6 9" id="KW-0067">ATP-binding</keyword>
<gene>
    <name evidence="9" type="primary">btuD_4</name>
    <name evidence="9" type="ORF">LMG21510_01530</name>
</gene>
<evidence type="ECO:0000256" key="5">
    <source>
        <dbReference type="ARBA" id="ARBA00022741"/>
    </source>
</evidence>
<organism evidence="9 10">
    <name type="scientific">Cupriavidus respiraculi</name>
    <dbReference type="NCBI Taxonomy" id="195930"/>
    <lineage>
        <taxon>Bacteria</taxon>
        <taxon>Pseudomonadati</taxon>
        <taxon>Pseudomonadota</taxon>
        <taxon>Betaproteobacteria</taxon>
        <taxon>Burkholderiales</taxon>
        <taxon>Burkholderiaceae</taxon>
        <taxon>Cupriavidus</taxon>
    </lineage>
</organism>
<dbReference type="SMART" id="SM00382">
    <property type="entry name" value="AAA"/>
    <property type="match status" value="1"/>
</dbReference>
<keyword evidence="3" id="KW-1003">Cell membrane</keyword>
<evidence type="ECO:0000256" key="3">
    <source>
        <dbReference type="ARBA" id="ARBA00022475"/>
    </source>
</evidence>
<reference evidence="9 10" key="1">
    <citation type="submission" date="2021-08" db="EMBL/GenBank/DDBJ databases">
        <authorList>
            <person name="Peeters C."/>
        </authorList>
    </citation>
    <scope>NUCLEOTIDE SEQUENCE [LARGE SCALE GENOMIC DNA]</scope>
    <source>
        <strain evidence="9 10">LMG 21510</strain>
    </source>
</reference>
<protein>
    <submittedName>
        <fullName evidence="9">Vitamin B12 import ATP-binding protein BtuD</fullName>
    </submittedName>
</protein>
<dbReference type="Proteomes" id="UP000721236">
    <property type="component" value="Unassembled WGS sequence"/>
</dbReference>
<dbReference type="SUPFAM" id="SSF52540">
    <property type="entry name" value="P-loop containing nucleoside triphosphate hydrolases"/>
    <property type="match status" value="1"/>
</dbReference>
<accession>A0ABN7YBU2</accession>
<keyword evidence="4" id="KW-0472">Membrane</keyword>
<evidence type="ECO:0000256" key="6">
    <source>
        <dbReference type="ARBA" id="ARBA00022840"/>
    </source>
</evidence>
<dbReference type="PROSITE" id="PS00211">
    <property type="entry name" value="ABC_TRANSPORTER_1"/>
    <property type="match status" value="1"/>
</dbReference>
<keyword evidence="10" id="KW-1185">Reference proteome</keyword>
<dbReference type="InterPro" id="IPR027417">
    <property type="entry name" value="P-loop_NTPase"/>
</dbReference>
<dbReference type="CDD" id="cd03293">
    <property type="entry name" value="ABC_NrtD_SsuB_transporters"/>
    <property type="match status" value="1"/>
</dbReference>
<sequence length="296" mass="31883">MSAIFRSAAPVASTTGPIHPAGAPAAAEAVRGSDEPILFANQVQKTYPNGTTALERVRLSIRPGEFVSLLGPSGCGKSTLLKLFAGLETPTAGHVRWWGQSALPATAPASGRTLAMVFQEATLMPWAKVHDNVRLPLDLARLPRDVADERVRRALALVGLSQFGKVYPRELSGGMQMRVSIARALATEPDLLLMDEPFGALDEFTRNRLDADLRALWAERGLTVVFVTHSIYEAVYLSSRVVVMAARPGRVIADIAIDGPPERDEAFRVSPVFMQYCAQLSALLTQANTGADTHLA</sequence>
<dbReference type="InterPro" id="IPR003593">
    <property type="entry name" value="AAA+_ATPase"/>
</dbReference>
<keyword evidence="4" id="KW-0997">Cell inner membrane</keyword>
<proteinExistence type="inferred from homology"/>
<evidence type="ECO:0000313" key="9">
    <source>
        <dbReference type="EMBL" id="CAG9169642.1"/>
    </source>
</evidence>
<dbReference type="RefSeq" id="WP_224040724.1">
    <property type="nucleotide sequence ID" value="NZ_CAJZAH010000001.1"/>
</dbReference>
<evidence type="ECO:0000256" key="2">
    <source>
        <dbReference type="ARBA" id="ARBA00022448"/>
    </source>
</evidence>
<dbReference type="InterPro" id="IPR003439">
    <property type="entry name" value="ABC_transporter-like_ATP-bd"/>
</dbReference>
<dbReference type="GO" id="GO:0005524">
    <property type="term" value="F:ATP binding"/>
    <property type="evidence" value="ECO:0007669"/>
    <property type="project" value="UniProtKB-KW"/>
</dbReference>